<dbReference type="EMBL" id="VDUW01000011">
    <property type="protein sequence ID" value="TXL61603.1"/>
    <property type="molecule type" value="Genomic_DNA"/>
</dbReference>
<dbReference type="RefSeq" id="WP_147668967.1">
    <property type="nucleotide sequence ID" value="NZ_VDUW01000011.1"/>
</dbReference>
<dbReference type="AlphaFoldDB" id="A0A5C8NMA6"/>
<name>A0A5C8NMA6_9BACI</name>
<evidence type="ECO:0000313" key="1">
    <source>
        <dbReference type="EMBL" id="TXL61603.1"/>
    </source>
</evidence>
<gene>
    <name evidence="1" type="ORF">FHP05_12990</name>
</gene>
<accession>A0A5C8NMA6</accession>
<protein>
    <recommendedName>
        <fullName evidence="3">YokE-like PH domain-containing protein</fullName>
    </recommendedName>
</protein>
<proteinExistence type="predicted"/>
<evidence type="ECO:0008006" key="3">
    <source>
        <dbReference type="Google" id="ProtNLM"/>
    </source>
</evidence>
<organism evidence="1 2">
    <name type="scientific">Cerasibacillus terrae</name>
    <dbReference type="NCBI Taxonomy" id="2498845"/>
    <lineage>
        <taxon>Bacteria</taxon>
        <taxon>Bacillati</taxon>
        <taxon>Bacillota</taxon>
        <taxon>Bacilli</taxon>
        <taxon>Bacillales</taxon>
        <taxon>Bacillaceae</taxon>
        <taxon>Cerasibacillus</taxon>
    </lineage>
</organism>
<dbReference type="OrthoDB" id="2691759at2"/>
<sequence length="96" mass="11593">MKLLAVQPYIKVQRKITTIKQTKENDQREMRLYDDRVLTKYHEFLIEDVFDMSYRNIGEYGGLLYLHTVKGVYSYQVTSTPQDFIDTFKKTFKKKR</sequence>
<keyword evidence="2" id="KW-1185">Reference proteome</keyword>
<reference evidence="1 2" key="1">
    <citation type="submission" date="2019-06" db="EMBL/GenBank/DDBJ databases">
        <title>Cerasibacillus sp. nov., isolated from maize field.</title>
        <authorList>
            <person name="Lin S.-Y."/>
            <person name="Tsai C.-F."/>
            <person name="Young C.-C."/>
        </authorList>
    </citation>
    <scope>NUCLEOTIDE SEQUENCE [LARGE SCALE GENOMIC DNA]</scope>
    <source>
        <strain evidence="1 2">CC-CFT480</strain>
    </source>
</reference>
<dbReference type="Proteomes" id="UP000321574">
    <property type="component" value="Unassembled WGS sequence"/>
</dbReference>
<comment type="caution">
    <text evidence="1">The sequence shown here is derived from an EMBL/GenBank/DDBJ whole genome shotgun (WGS) entry which is preliminary data.</text>
</comment>
<evidence type="ECO:0000313" key="2">
    <source>
        <dbReference type="Proteomes" id="UP000321574"/>
    </source>
</evidence>